<proteinExistence type="inferred from homology"/>
<gene>
    <name evidence="5" type="ORF">GIB67_007277</name>
</gene>
<dbReference type="GO" id="GO:0005829">
    <property type="term" value="C:cytosol"/>
    <property type="evidence" value="ECO:0007669"/>
    <property type="project" value="TreeGrafter"/>
</dbReference>
<dbReference type="Pfam" id="PF05701">
    <property type="entry name" value="WEMBL"/>
    <property type="match status" value="1"/>
</dbReference>
<dbReference type="OrthoDB" id="673185at2759"/>
<dbReference type="PANTHER" id="PTHR32054">
    <property type="entry name" value="HEAVY CHAIN, PUTATIVE, EXPRESSED-RELATED-RELATED"/>
    <property type="match status" value="1"/>
</dbReference>
<reference evidence="5 6" key="1">
    <citation type="journal article" date="2020" name="IScience">
        <title>Genome Sequencing of the Endangered Kingdonia uniflora (Circaeasteraceae, Ranunculales) Reveals Potential Mechanisms of Evolutionary Specialization.</title>
        <authorList>
            <person name="Sun Y."/>
            <person name="Deng T."/>
            <person name="Zhang A."/>
            <person name="Moore M.J."/>
            <person name="Landis J.B."/>
            <person name="Lin N."/>
            <person name="Zhang H."/>
            <person name="Zhang X."/>
            <person name="Huang J."/>
            <person name="Zhang X."/>
            <person name="Sun H."/>
            <person name="Wang H."/>
        </authorList>
    </citation>
    <scope>NUCLEOTIDE SEQUENCE [LARGE SCALE GENOMIC DNA]</scope>
    <source>
        <strain evidence="5">TB1705</strain>
        <tissue evidence="5">Leaf</tissue>
    </source>
</reference>
<feature type="coiled-coil region" evidence="3">
    <location>
        <begin position="361"/>
        <end position="388"/>
    </location>
</feature>
<feature type="region of interest" description="Disordered" evidence="4">
    <location>
        <begin position="509"/>
        <end position="529"/>
    </location>
</feature>
<dbReference type="InterPro" id="IPR008545">
    <property type="entry name" value="Web"/>
</dbReference>
<dbReference type="PANTHER" id="PTHR32054:SF17">
    <property type="entry name" value="EXPRESSED PROTEIN"/>
    <property type="match status" value="1"/>
</dbReference>
<feature type="coiled-coil region" evidence="3">
    <location>
        <begin position="72"/>
        <end position="158"/>
    </location>
</feature>
<name>A0A7J7NX27_9MAGN</name>
<evidence type="ECO:0000313" key="5">
    <source>
        <dbReference type="EMBL" id="KAF6171756.1"/>
    </source>
</evidence>
<dbReference type="Proteomes" id="UP000541444">
    <property type="component" value="Unassembled WGS sequence"/>
</dbReference>
<comment type="similarity">
    <text evidence="1">Belongs to the WEB family.</text>
</comment>
<comment type="caution">
    <text evidence="5">The sequence shown here is derived from an EMBL/GenBank/DDBJ whole genome shotgun (WGS) entry which is preliminary data.</text>
</comment>
<evidence type="ECO:0000256" key="2">
    <source>
        <dbReference type="ARBA" id="ARBA00023054"/>
    </source>
</evidence>
<dbReference type="EMBL" id="JACGCM010000455">
    <property type="protein sequence ID" value="KAF6171756.1"/>
    <property type="molecule type" value="Genomic_DNA"/>
</dbReference>
<evidence type="ECO:0000256" key="3">
    <source>
        <dbReference type="SAM" id="Coils"/>
    </source>
</evidence>
<protein>
    <submittedName>
        <fullName evidence="5">Uncharacterized protein</fullName>
    </submittedName>
</protein>
<feature type="coiled-coil region" evidence="3">
    <location>
        <begin position="192"/>
        <end position="332"/>
    </location>
</feature>
<evidence type="ECO:0000256" key="4">
    <source>
        <dbReference type="SAM" id="MobiDB-lite"/>
    </source>
</evidence>
<accession>A0A7J7NX27</accession>
<sequence>MGEIDTKPIESVQLALSFFGEKNDQKKYRSTGNEGKQELEEKELDFILKELSNYKVQLEVKESSYMQALLELDLSKKTVEKLSAQLNIYEAEREKSMKEAQEAKTQIDELNTNITEIVDQLIETDEAQEQLLHTINELEVTQKELIDVRAELAASEELKHVFMTQEEDKTKELLKHISELDKVVLVSKLASIDIEKERSEEMKKQMDMMQNELMAKNLNIDLLQMALEQLKENYSSSAESPIDSVNDLLNGLKAELEMMEKTNEDQTVYVESMEKDHEQLQLELKSAKQEVEYLNHEVKMLSSEIHNATIEMDELRGRERETQVEIAMLKSEMHKGRSKIAALEAAEVAARSVKSGFYLAVQHIAIEAQEAKKEILRLKEEAKQADITEIFKQYLKHPQAEELKSQTEEITLETNSLVAVSSKEEDDLLTEVASKGDENAGSHSGNGLELDTMNKELEVAKAEIKKLRLVADEAVSRADAAEQAKTAIEDQLRKYREHKYKQRAALAALKEESTRKQSNPSKPDNLPKVYTPLGKVLNMKF</sequence>
<keyword evidence="2 3" id="KW-0175">Coiled coil</keyword>
<evidence type="ECO:0000313" key="6">
    <source>
        <dbReference type="Proteomes" id="UP000541444"/>
    </source>
</evidence>
<evidence type="ECO:0000256" key="1">
    <source>
        <dbReference type="ARBA" id="ARBA00005485"/>
    </source>
</evidence>
<feature type="coiled-coil region" evidence="3">
    <location>
        <begin position="450"/>
        <end position="498"/>
    </location>
</feature>
<dbReference type="AlphaFoldDB" id="A0A7J7NX27"/>
<dbReference type="GO" id="GO:0009904">
    <property type="term" value="P:chloroplast accumulation movement"/>
    <property type="evidence" value="ECO:0007669"/>
    <property type="project" value="TreeGrafter"/>
</dbReference>
<organism evidence="5 6">
    <name type="scientific">Kingdonia uniflora</name>
    <dbReference type="NCBI Taxonomy" id="39325"/>
    <lineage>
        <taxon>Eukaryota</taxon>
        <taxon>Viridiplantae</taxon>
        <taxon>Streptophyta</taxon>
        <taxon>Embryophyta</taxon>
        <taxon>Tracheophyta</taxon>
        <taxon>Spermatophyta</taxon>
        <taxon>Magnoliopsida</taxon>
        <taxon>Ranunculales</taxon>
        <taxon>Circaeasteraceae</taxon>
        <taxon>Kingdonia</taxon>
    </lineage>
</organism>
<keyword evidence="6" id="KW-1185">Reference proteome</keyword>
<dbReference type="GO" id="GO:0009903">
    <property type="term" value="P:chloroplast avoidance movement"/>
    <property type="evidence" value="ECO:0007669"/>
    <property type="project" value="TreeGrafter"/>
</dbReference>